<feature type="compositionally biased region" description="Low complexity" evidence="1">
    <location>
        <begin position="221"/>
        <end position="234"/>
    </location>
</feature>
<proteinExistence type="predicted"/>
<evidence type="ECO:0000313" key="3">
    <source>
        <dbReference type="Proteomes" id="UP001500236"/>
    </source>
</evidence>
<dbReference type="Proteomes" id="UP001500236">
    <property type="component" value="Unassembled WGS sequence"/>
</dbReference>
<feature type="compositionally biased region" description="Acidic residues" evidence="1">
    <location>
        <begin position="207"/>
        <end position="220"/>
    </location>
</feature>
<comment type="caution">
    <text evidence="2">The sequence shown here is derived from an EMBL/GenBank/DDBJ whole genome shotgun (WGS) entry which is preliminary data.</text>
</comment>
<feature type="compositionally biased region" description="Acidic residues" evidence="1">
    <location>
        <begin position="235"/>
        <end position="253"/>
    </location>
</feature>
<evidence type="ECO:0000256" key="1">
    <source>
        <dbReference type="SAM" id="MobiDB-lite"/>
    </source>
</evidence>
<reference evidence="3" key="1">
    <citation type="journal article" date="2019" name="Int. J. Syst. Evol. Microbiol.">
        <title>The Global Catalogue of Microorganisms (GCM) 10K type strain sequencing project: providing services to taxonomists for standard genome sequencing and annotation.</title>
        <authorList>
            <consortium name="The Broad Institute Genomics Platform"/>
            <consortium name="The Broad Institute Genome Sequencing Center for Infectious Disease"/>
            <person name="Wu L."/>
            <person name="Ma J."/>
        </authorList>
    </citation>
    <scope>NUCLEOTIDE SEQUENCE [LARGE SCALE GENOMIC DNA]</scope>
    <source>
        <strain evidence="3">JCM 14309</strain>
    </source>
</reference>
<organism evidence="2 3">
    <name type="scientific">Nesterenkonia aethiopica</name>
    <dbReference type="NCBI Taxonomy" id="269144"/>
    <lineage>
        <taxon>Bacteria</taxon>
        <taxon>Bacillati</taxon>
        <taxon>Actinomycetota</taxon>
        <taxon>Actinomycetes</taxon>
        <taxon>Micrococcales</taxon>
        <taxon>Micrococcaceae</taxon>
        <taxon>Nesterenkonia</taxon>
    </lineage>
</organism>
<name>A0ABP6M4U3_9MICC</name>
<gene>
    <name evidence="2" type="ORF">GCM10010529_30080</name>
</gene>
<accession>A0ABP6M4U3</accession>
<keyword evidence="3" id="KW-1185">Reference proteome</keyword>
<protein>
    <submittedName>
        <fullName evidence="2">DUF4194 domain-containing protein</fullName>
    </submittedName>
</protein>
<dbReference type="Pfam" id="PF13835">
    <property type="entry name" value="DUF4194"/>
    <property type="match status" value="1"/>
</dbReference>
<evidence type="ECO:0000313" key="2">
    <source>
        <dbReference type="EMBL" id="GAA3076609.1"/>
    </source>
</evidence>
<dbReference type="RefSeq" id="WP_344684484.1">
    <property type="nucleotide sequence ID" value="NZ_BAAAVT010000032.1"/>
</dbReference>
<dbReference type="InterPro" id="IPR025449">
    <property type="entry name" value="JetB"/>
</dbReference>
<feature type="region of interest" description="Disordered" evidence="1">
    <location>
        <begin position="205"/>
        <end position="253"/>
    </location>
</feature>
<sequence>MTETDQDAPAAGQLWDGDTGTLRADSRRALAALIAGPYISAERQSQNWRALLADTDAVRSRLADLFLELVIDTERGVAFVRNAEADDGSAPQVVRTRSLTLMDTALLLHLRRELVSAPAGQRVIVGQEEIFEQLSGYRAATSTDAALFTKRIRSSWETMRDLGILQRTPATATEGRYEVSPVLRLIFGPEEISQLRAVYARMTEGGMSEEGETLEEDSDTAEGTTAEGTTAPDPAADDVTDENLTDENPEDTP</sequence>
<dbReference type="EMBL" id="BAAAVT010000032">
    <property type="protein sequence ID" value="GAA3076609.1"/>
    <property type="molecule type" value="Genomic_DNA"/>
</dbReference>